<dbReference type="InterPro" id="IPR016181">
    <property type="entry name" value="Acyl_CoA_acyltransferase"/>
</dbReference>
<evidence type="ECO:0000313" key="2">
    <source>
        <dbReference type="EMBL" id="MBB3927781.1"/>
    </source>
</evidence>
<dbReference type="PROSITE" id="PS51186">
    <property type="entry name" value="GNAT"/>
    <property type="match status" value="1"/>
</dbReference>
<accession>A0A7W6BIS4</accession>
<sequence>MWRTMERTDIPAVTSVSDAVHGRFSERADIYAERFALYPAGCFVLERDGALAGYCIGHPWRRFSPVPLDRPIGALPDRPDSYYLHDLALLPAARGTGASAQALDLVLAEAASAGLGEVSLVAVNGADAFWRRCGFHPAGDADIARKLASYGPGTVYMTRLLDAGAGAAGKDREQERA</sequence>
<proteinExistence type="predicted"/>
<evidence type="ECO:0000313" key="3">
    <source>
        <dbReference type="Proteomes" id="UP000571950"/>
    </source>
</evidence>
<feature type="domain" description="N-acetyltransferase" evidence="1">
    <location>
        <begin position="1"/>
        <end position="162"/>
    </location>
</feature>
<organism evidence="2 3">
    <name type="scientific">Sphingobium jiangsuense</name>
    <dbReference type="NCBI Taxonomy" id="870476"/>
    <lineage>
        <taxon>Bacteria</taxon>
        <taxon>Pseudomonadati</taxon>
        <taxon>Pseudomonadota</taxon>
        <taxon>Alphaproteobacteria</taxon>
        <taxon>Sphingomonadales</taxon>
        <taxon>Sphingomonadaceae</taxon>
        <taxon>Sphingobium</taxon>
    </lineage>
</organism>
<gene>
    <name evidence="2" type="ORF">GGR43_003518</name>
</gene>
<dbReference type="Gene3D" id="3.40.630.30">
    <property type="match status" value="1"/>
</dbReference>
<protein>
    <submittedName>
        <fullName evidence="2">GNAT superfamily N-acetyltransferase</fullName>
    </submittedName>
</protein>
<dbReference type="RefSeq" id="WP_188073250.1">
    <property type="nucleotide sequence ID" value="NZ_BSPS01000028.1"/>
</dbReference>
<comment type="caution">
    <text evidence="2">The sequence shown here is derived from an EMBL/GenBank/DDBJ whole genome shotgun (WGS) entry which is preliminary data.</text>
</comment>
<reference evidence="2 3" key="1">
    <citation type="submission" date="2020-08" db="EMBL/GenBank/DDBJ databases">
        <title>Genomic Encyclopedia of Type Strains, Phase IV (KMG-IV): sequencing the most valuable type-strain genomes for metagenomic binning, comparative biology and taxonomic classification.</title>
        <authorList>
            <person name="Goeker M."/>
        </authorList>
    </citation>
    <scope>NUCLEOTIDE SEQUENCE [LARGE SCALE GENOMIC DNA]</scope>
    <source>
        <strain evidence="2 3">DSM 26189</strain>
    </source>
</reference>
<dbReference type="Pfam" id="PF00583">
    <property type="entry name" value="Acetyltransf_1"/>
    <property type="match status" value="1"/>
</dbReference>
<dbReference type="InterPro" id="IPR000182">
    <property type="entry name" value="GNAT_dom"/>
</dbReference>
<dbReference type="SUPFAM" id="SSF55729">
    <property type="entry name" value="Acyl-CoA N-acyltransferases (Nat)"/>
    <property type="match status" value="1"/>
</dbReference>
<dbReference type="Proteomes" id="UP000571950">
    <property type="component" value="Unassembled WGS sequence"/>
</dbReference>
<keyword evidence="2" id="KW-0808">Transferase</keyword>
<name>A0A7W6BIS4_9SPHN</name>
<dbReference type="EMBL" id="JACIDT010000015">
    <property type="protein sequence ID" value="MBB3927781.1"/>
    <property type="molecule type" value="Genomic_DNA"/>
</dbReference>
<dbReference type="GO" id="GO:0016747">
    <property type="term" value="F:acyltransferase activity, transferring groups other than amino-acyl groups"/>
    <property type="evidence" value="ECO:0007669"/>
    <property type="project" value="InterPro"/>
</dbReference>
<dbReference type="AlphaFoldDB" id="A0A7W6BIS4"/>
<keyword evidence="3" id="KW-1185">Reference proteome</keyword>
<evidence type="ECO:0000259" key="1">
    <source>
        <dbReference type="PROSITE" id="PS51186"/>
    </source>
</evidence>
<dbReference type="CDD" id="cd04301">
    <property type="entry name" value="NAT_SF"/>
    <property type="match status" value="1"/>
</dbReference>